<evidence type="ECO:0000256" key="2">
    <source>
        <dbReference type="ARBA" id="ARBA00004370"/>
    </source>
</evidence>
<dbReference type="EMBL" id="JANBTX010000036">
    <property type="protein sequence ID" value="KAJ2688894.1"/>
    <property type="molecule type" value="Genomic_DNA"/>
</dbReference>
<comment type="catalytic activity">
    <reaction evidence="13">
        <text>D-arabinono-1,4-lactone + O2 = dehydro-D-arabinono-1,4-lactone + H2O2 + H(+)</text>
        <dbReference type="Rhea" id="RHEA:23756"/>
        <dbReference type="ChEBI" id="CHEBI:15378"/>
        <dbReference type="ChEBI" id="CHEBI:15379"/>
        <dbReference type="ChEBI" id="CHEBI:16240"/>
        <dbReference type="ChEBI" id="CHEBI:16292"/>
        <dbReference type="ChEBI" id="CHEBI:58277"/>
        <dbReference type="EC" id="1.1.3.37"/>
    </reaction>
</comment>
<keyword evidence="10 13" id="KW-0560">Oxidoreductase</keyword>
<gene>
    <name evidence="16" type="primary">ALO1_2</name>
    <name evidence="16" type="ORF">IWW39_001856</name>
</gene>
<comment type="pathway">
    <text evidence="3 13">Cofactor biosynthesis; D-erythroascorbate biosynthesis; dehydro-D-arabinono-1,4-lactone from D-arabinose: step 2/2.</text>
</comment>
<dbReference type="InterPro" id="IPR016166">
    <property type="entry name" value="FAD-bd_PCMH"/>
</dbReference>
<dbReference type="InterPro" id="IPR036318">
    <property type="entry name" value="FAD-bd_PCMH-like_sf"/>
</dbReference>
<dbReference type="Pfam" id="PF01565">
    <property type="entry name" value="FAD_binding_4"/>
    <property type="match status" value="1"/>
</dbReference>
<evidence type="ECO:0000313" key="17">
    <source>
        <dbReference type="Proteomes" id="UP001151516"/>
    </source>
</evidence>
<dbReference type="PANTHER" id="PTHR43762">
    <property type="entry name" value="L-GULONOLACTONE OXIDASE"/>
    <property type="match status" value="1"/>
</dbReference>
<evidence type="ECO:0000256" key="7">
    <source>
        <dbReference type="ARBA" id="ARBA00022630"/>
    </source>
</evidence>
<keyword evidence="13" id="KW-0496">Mitochondrion</keyword>
<evidence type="ECO:0000259" key="15">
    <source>
        <dbReference type="PROSITE" id="PS51387"/>
    </source>
</evidence>
<evidence type="ECO:0000256" key="8">
    <source>
        <dbReference type="ARBA" id="ARBA00022644"/>
    </source>
</evidence>
<dbReference type="GO" id="GO:0071949">
    <property type="term" value="F:FAD binding"/>
    <property type="evidence" value="ECO:0007669"/>
    <property type="project" value="UniProtKB-UniRule"/>
</dbReference>
<dbReference type="GO" id="GO:0019853">
    <property type="term" value="P:L-ascorbic acid biosynthetic process"/>
    <property type="evidence" value="ECO:0007669"/>
    <property type="project" value="UniProtKB-KW"/>
</dbReference>
<dbReference type="PROSITE" id="PS00862">
    <property type="entry name" value="OX2_COVAL_FAD"/>
    <property type="match status" value="1"/>
</dbReference>
<dbReference type="InterPro" id="IPR006093">
    <property type="entry name" value="Oxy_OxRdtase_FAD_BS"/>
</dbReference>
<dbReference type="PIRSF" id="PIRSF000136">
    <property type="entry name" value="LGO_GLO"/>
    <property type="match status" value="1"/>
</dbReference>
<feature type="domain" description="FAD-binding PCMH-type" evidence="15">
    <location>
        <begin position="32"/>
        <end position="202"/>
    </location>
</feature>
<dbReference type="InterPro" id="IPR010031">
    <property type="entry name" value="FAD_lactone_oxidase-like"/>
</dbReference>
<comment type="pathway">
    <text evidence="4">Cofactor biosynthesis; L-ascorbate biosynthesis.</text>
</comment>
<dbReference type="NCBIfam" id="TIGR01678">
    <property type="entry name" value="FAD_lactone_ox"/>
    <property type="match status" value="1"/>
</dbReference>
<organism evidence="16 17">
    <name type="scientific">Coemansia spiralis</name>
    <dbReference type="NCBI Taxonomy" id="417178"/>
    <lineage>
        <taxon>Eukaryota</taxon>
        <taxon>Fungi</taxon>
        <taxon>Fungi incertae sedis</taxon>
        <taxon>Zoopagomycota</taxon>
        <taxon>Kickxellomycotina</taxon>
        <taxon>Kickxellomycetes</taxon>
        <taxon>Kickxellales</taxon>
        <taxon>Kickxellaceae</taxon>
        <taxon>Coemansia</taxon>
    </lineage>
</organism>
<dbReference type="GO" id="GO:0031966">
    <property type="term" value="C:mitochondrial membrane"/>
    <property type="evidence" value="ECO:0007669"/>
    <property type="project" value="UniProtKB-SubCell"/>
</dbReference>
<proteinExistence type="inferred from homology"/>
<dbReference type="OrthoDB" id="610608at2759"/>
<keyword evidence="11" id="KW-0472">Membrane</keyword>
<sequence length="485" mass="55648">MAHLLSDTELSLFERLQHGAKGLKFRNWANTFHCKPLFCLAPETECEIIEIVRIANRHGLALKPVGTGHSPSDLACTDSVMLSLDKMNRILAHDPLACTLTVEAGVLVHQLNSMLEQRGMALSSLGSISDQSIAGAIATATHSTGMAFGDMSSTITHLVIIDGTGRRRECSATVNPDLFDAARCSIGALGIITQVTIQCEPAYKLHAVQTPDKLDHILDSLTEVVFSAEHVRFWWFPYTDNVAVWRANRTTLPKLPRVKSLWRDRLIGYHYFQLRLLKSRLTPNDLPSINQEQFSHRFDRRVEYIDDSYKVFNFDCLFPHHVNEWAVPWEKAADVFRQLRAWIMAEEQKPDGARVQFPVQARFVKDSNVWLSPTYDRTVCYIAIIMYRPYDRAVPYKKYWRVYEDIMRTQSGRPHWAKAHKMYYFDLKKVYPKFDDFVKLRRECDPNGIFVNDYIRRHILPPDEPILTSSSGSGSQLLTCEKPKL</sequence>
<dbReference type="NCBIfam" id="TIGR01679">
    <property type="entry name" value="bact_FAD_ox"/>
    <property type="match status" value="1"/>
</dbReference>
<dbReference type="PANTHER" id="PTHR43762:SF1">
    <property type="entry name" value="D-ARABINONO-1,4-LACTONE OXIDASE"/>
    <property type="match status" value="1"/>
</dbReference>
<protein>
    <recommendedName>
        <fullName evidence="6 13">D-arabinono-1,4-lactone oxidase</fullName>
        <shortName evidence="13">ALO</shortName>
        <ecNumber evidence="6 13">1.1.3.37</ecNumber>
    </recommendedName>
    <alternativeName>
        <fullName evidence="12 13">L-galactono-gamma-lactone oxidase</fullName>
    </alternativeName>
</protein>
<keyword evidence="8" id="KW-0060">Ascorbate biosynthesis</keyword>
<dbReference type="PROSITE" id="PS51387">
    <property type="entry name" value="FAD_PCMH"/>
    <property type="match status" value="1"/>
</dbReference>
<dbReference type="InterPro" id="IPR030654">
    <property type="entry name" value="Sugar_lactone_oxidase"/>
</dbReference>
<evidence type="ECO:0000256" key="6">
    <source>
        <dbReference type="ARBA" id="ARBA00013136"/>
    </source>
</evidence>
<dbReference type="Gene3D" id="3.30.465.10">
    <property type="match status" value="1"/>
</dbReference>
<evidence type="ECO:0000256" key="3">
    <source>
        <dbReference type="ARBA" id="ARBA00005083"/>
    </source>
</evidence>
<dbReference type="InterPro" id="IPR016167">
    <property type="entry name" value="FAD-bd_PCMH_sub1"/>
</dbReference>
<reference evidence="16" key="1">
    <citation type="submission" date="2022-07" db="EMBL/GenBank/DDBJ databases">
        <title>Phylogenomic reconstructions and comparative analyses of Kickxellomycotina fungi.</title>
        <authorList>
            <person name="Reynolds N.K."/>
            <person name="Stajich J.E."/>
            <person name="Barry K."/>
            <person name="Grigoriev I.V."/>
            <person name="Crous P."/>
            <person name="Smith M.E."/>
        </authorList>
    </citation>
    <scope>NUCLEOTIDE SEQUENCE</scope>
    <source>
        <strain evidence="16">CBS 109367</strain>
    </source>
</reference>
<keyword evidence="7 13" id="KW-0285">Flavoprotein</keyword>
<dbReference type="Pfam" id="PF04030">
    <property type="entry name" value="ALO"/>
    <property type="match status" value="1"/>
</dbReference>
<dbReference type="InterPro" id="IPR016169">
    <property type="entry name" value="FAD-bd_PCMH_sub2"/>
</dbReference>
<dbReference type="InterPro" id="IPR006094">
    <property type="entry name" value="Oxid_FAD_bind_N"/>
</dbReference>
<dbReference type="InterPro" id="IPR016171">
    <property type="entry name" value="Vanillyl_alc_oxidase_C-sub2"/>
</dbReference>
<dbReference type="SUPFAM" id="SSF56176">
    <property type="entry name" value="FAD-binding/transporter-associated domain-like"/>
    <property type="match status" value="1"/>
</dbReference>
<evidence type="ECO:0000256" key="13">
    <source>
        <dbReference type="RuleBase" id="RU367158"/>
    </source>
</evidence>
<dbReference type="Gene3D" id="3.30.43.10">
    <property type="entry name" value="Uridine Diphospho-n-acetylenolpyruvylglucosamine Reductase, domain 2"/>
    <property type="match status" value="1"/>
</dbReference>
<evidence type="ECO:0000256" key="10">
    <source>
        <dbReference type="ARBA" id="ARBA00023002"/>
    </source>
</evidence>
<dbReference type="EC" id="1.1.3.37" evidence="6 13"/>
<evidence type="ECO:0000256" key="9">
    <source>
        <dbReference type="ARBA" id="ARBA00022827"/>
    </source>
</evidence>
<keyword evidence="9 13" id="KW-0274">FAD</keyword>
<evidence type="ECO:0000256" key="12">
    <source>
        <dbReference type="ARBA" id="ARBA00033418"/>
    </source>
</evidence>
<keyword evidence="17" id="KW-1185">Reference proteome</keyword>
<name>A0A9W8GLK8_9FUNG</name>
<comment type="caution">
    <text evidence="16">The sequence shown here is derived from an EMBL/GenBank/DDBJ whole genome shotgun (WGS) entry which is preliminary data.</text>
</comment>
<dbReference type="Gene3D" id="3.30.70.2520">
    <property type="match status" value="1"/>
</dbReference>
<dbReference type="GO" id="GO:0003885">
    <property type="term" value="F:D-arabinono-1,4-lactone oxidase activity"/>
    <property type="evidence" value="ECO:0007669"/>
    <property type="project" value="UniProtKB-UniRule"/>
</dbReference>
<accession>A0A9W8GLK8</accession>
<comment type="similarity">
    <text evidence="5 13">Belongs to the oxygen-dependent FAD-linked oxidoreductase family.</text>
</comment>
<evidence type="ECO:0000256" key="11">
    <source>
        <dbReference type="ARBA" id="ARBA00023136"/>
    </source>
</evidence>
<feature type="region of interest" description="Disordered" evidence="14">
    <location>
        <begin position="466"/>
        <end position="485"/>
    </location>
</feature>
<comment type="cofactor">
    <cofactor evidence="1 13">
        <name>FAD</name>
        <dbReference type="ChEBI" id="CHEBI:57692"/>
    </cofactor>
</comment>
<dbReference type="AlphaFoldDB" id="A0A9W8GLK8"/>
<dbReference type="Gene3D" id="1.10.45.10">
    <property type="entry name" value="Vanillyl-alcohol Oxidase, Chain A, domain 4"/>
    <property type="match status" value="1"/>
</dbReference>
<evidence type="ECO:0000256" key="5">
    <source>
        <dbReference type="ARBA" id="ARBA00005466"/>
    </source>
</evidence>
<evidence type="ECO:0000256" key="14">
    <source>
        <dbReference type="SAM" id="MobiDB-lite"/>
    </source>
</evidence>
<evidence type="ECO:0000256" key="4">
    <source>
        <dbReference type="ARBA" id="ARBA00005147"/>
    </source>
</evidence>
<dbReference type="InterPro" id="IPR007173">
    <property type="entry name" value="ALO_C"/>
</dbReference>
<evidence type="ECO:0000256" key="1">
    <source>
        <dbReference type="ARBA" id="ARBA00001974"/>
    </source>
</evidence>
<evidence type="ECO:0000313" key="16">
    <source>
        <dbReference type="EMBL" id="KAJ2688894.1"/>
    </source>
</evidence>
<dbReference type="Proteomes" id="UP001151516">
    <property type="component" value="Unassembled WGS sequence"/>
</dbReference>
<comment type="subcellular location">
    <subcellularLocation>
        <location evidence="2">Membrane</location>
    </subcellularLocation>
    <subcellularLocation>
        <location evidence="13">Mitochondrion membrane</location>
    </subcellularLocation>
</comment>